<dbReference type="EMBL" id="CP110432">
    <property type="protein sequence ID" value="WAQ90097.1"/>
    <property type="molecule type" value="Genomic_DNA"/>
</dbReference>
<evidence type="ECO:0000313" key="3">
    <source>
        <dbReference type="Proteomes" id="UP001164743"/>
    </source>
</evidence>
<accession>A0ABY7D082</accession>
<organism evidence="2 3">
    <name type="scientific">Puccinia triticina</name>
    <dbReference type="NCBI Taxonomy" id="208348"/>
    <lineage>
        <taxon>Eukaryota</taxon>
        <taxon>Fungi</taxon>
        <taxon>Dikarya</taxon>
        <taxon>Basidiomycota</taxon>
        <taxon>Pucciniomycotina</taxon>
        <taxon>Pucciniomycetes</taxon>
        <taxon>Pucciniales</taxon>
        <taxon>Pucciniaceae</taxon>
        <taxon>Puccinia</taxon>
    </lineage>
</organism>
<name>A0ABY7D082_9BASI</name>
<keyword evidence="3" id="KW-1185">Reference proteome</keyword>
<protein>
    <submittedName>
        <fullName evidence="2">Uncharacterized protein</fullName>
    </submittedName>
</protein>
<dbReference type="RefSeq" id="XP_053025652.1">
    <property type="nucleotide sequence ID" value="XM_053162244.1"/>
</dbReference>
<dbReference type="GeneID" id="77803138"/>
<dbReference type="Proteomes" id="UP001164743">
    <property type="component" value="Chromosome 12A"/>
</dbReference>
<evidence type="ECO:0000313" key="2">
    <source>
        <dbReference type="EMBL" id="WAQ90097.1"/>
    </source>
</evidence>
<proteinExistence type="predicted"/>
<evidence type="ECO:0000256" key="1">
    <source>
        <dbReference type="SAM" id="MobiDB-lite"/>
    </source>
</evidence>
<gene>
    <name evidence="2" type="ORF">PtA15_12A82</name>
</gene>
<feature type="region of interest" description="Disordered" evidence="1">
    <location>
        <begin position="1"/>
        <end position="37"/>
    </location>
</feature>
<sequence>MGETQPIQFPIREAVTTGPPGTVRAGGGRATAPFEQRRGSAARWIRVSWTFGERTTASPLGP</sequence>
<reference evidence="2" key="1">
    <citation type="submission" date="2022-10" db="EMBL/GenBank/DDBJ databases">
        <title>Puccinia triticina Genome sequencing and assembly.</title>
        <authorList>
            <person name="Li C."/>
        </authorList>
    </citation>
    <scope>NUCLEOTIDE SEQUENCE</scope>
    <source>
        <strain evidence="2">Pt15</strain>
    </source>
</reference>